<keyword evidence="2" id="KW-0288">FMN</keyword>
<keyword evidence="3 5" id="KW-0560">Oxidoreductase</keyword>
<evidence type="ECO:0000313" key="5">
    <source>
        <dbReference type="EMBL" id="MBP1993498.1"/>
    </source>
</evidence>
<gene>
    <name evidence="5" type="ORF">J2Z66_005120</name>
</gene>
<dbReference type="InterPro" id="IPR020048">
    <property type="entry name" value="NADPH-dep_FMN_reduc_SsuE"/>
</dbReference>
<dbReference type="NCBIfam" id="TIGR03567">
    <property type="entry name" value="FMN_reduc_SsuE"/>
    <property type="match status" value="1"/>
</dbReference>
<dbReference type="InterPro" id="IPR051814">
    <property type="entry name" value="NAD(P)H-dep_FMN_reductase"/>
</dbReference>
<evidence type="ECO:0000256" key="2">
    <source>
        <dbReference type="ARBA" id="ARBA00022643"/>
    </source>
</evidence>
<dbReference type="RefSeq" id="WP_209975387.1">
    <property type="nucleotide sequence ID" value="NZ_JAGGLB010000019.1"/>
</dbReference>
<dbReference type="SUPFAM" id="SSF52218">
    <property type="entry name" value="Flavoproteins"/>
    <property type="match status" value="1"/>
</dbReference>
<keyword evidence="1" id="KW-0285">Flavoprotein</keyword>
<proteinExistence type="predicted"/>
<dbReference type="EC" id="1.5.1.38" evidence="5"/>
<comment type="caution">
    <text evidence="5">The sequence shown here is derived from an EMBL/GenBank/DDBJ whole genome shotgun (WGS) entry which is preliminary data.</text>
</comment>
<evidence type="ECO:0000256" key="1">
    <source>
        <dbReference type="ARBA" id="ARBA00022630"/>
    </source>
</evidence>
<dbReference type="Proteomes" id="UP001519287">
    <property type="component" value="Unassembled WGS sequence"/>
</dbReference>
<name>A0ABS4J0Z5_9BACL</name>
<keyword evidence="6" id="KW-1185">Reference proteome</keyword>
<accession>A0ABS4J0Z5</accession>
<dbReference type="Pfam" id="PF03358">
    <property type="entry name" value="FMN_red"/>
    <property type="match status" value="1"/>
</dbReference>
<reference evidence="5 6" key="1">
    <citation type="submission" date="2021-03" db="EMBL/GenBank/DDBJ databases">
        <title>Genomic Encyclopedia of Type Strains, Phase IV (KMG-IV): sequencing the most valuable type-strain genomes for metagenomic binning, comparative biology and taxonomic classification.</title>
        <authorList>
            <person name="Goeker M."/>
        </authorList>
    </citation>
    <scope>NUCLEOTIDE SEQUENCE [LARGE SCALE GENOMIC DNA]</scope>
    <source>
        <strain evidence="5 6">DSM 26048</strain>
    </source>
</reference>
<feature type="domain" description="NADPH-dependent FMN reductase-like" evidence="4">
    <location>
        <begin position="3"/>
        <end position="143"/>
    </location>
</feature>
<dbReference type="InterPro" id="IPR005025">
    <property type="entry name" value="FMN_Rdtase-like_dom"/>
</dbReference>
<dbReference type="InterPro" id="IPR029039">
    <property type="entry name" value="Flavoprotein-like_sf"/>
</dbReference>
<evidence type="ECO:0000259" key="4">
    <source>
        <dbReference type="Pfam" id="PF03358"/>
    </source>
</evidence>
<protein>
    <submittedName>
        <fullName evidence="5">FMN reductase</fullName>
        <ecNumber evidence="5">1.5.1.38</ecNumber>
    </submittedName>
</protein>
<evidence type="ECO:0000313" key="6">
    <source>
        <dbReference type="Proteomes" id="UP001519287"/>
    </source>
</evidence>
<dbReference type="PANTHER" id="PTHR43408">
    <property type="entry name" value="FMN REDUCTASE (NADPH)"/>
    <property type="match status" value="1"/>
</dbReference>
<dbReference type="PANTHER" id="PTHR43408:SF1">
    <property type="entry name" value="FMN REDUCTASE (NADPH)"/>
    <property type="match status" value="1"/>
</dbReference>
<dbReference type="EMBL" id="JAGGLB010000019">
    <property type="protein sequence ID" value="MBP1993498.1"/>
    <property type="molecule type" value="Genomic_DNA"/>
</dbReference>
<organism evidence="5 6">
    <name type="scientific">Paenibacillus eucommiae</name>
    <dbReference type="NCBI Taxonomy" id="1355755"/>
    <lineage>
        <taxon>Bacteria</taxon>
        <taxon>Bacillati</taxon>
        <taxon>Bacillota</taxon>
        <taxon>Bacilli</taxon>
        <taxon>Bacillales</taxon>
        <taxon>Paenibacillaceae</taxon>
        <taxon>Paenibacillus</taxon>
    </lineage>
</organism>
<evidence type="ECO:0000256" key="3">
    <source>
        <dbReference type="ARBA" id="ARBA00023002"/>
    </source>
</evidence>
<dbReference type="Gene3D" id="3.40.50.360">
    <property type="match status" value="1"/>
</dbReference>
<dbReference type="GO" id="GO:0052873">
    <property type="term" value="F:FMN reductase (NADPH) activity"/>
    <property type="evidence" value="ECO:0007669"/>
    <property type="project" value="UniProtKB-EC"/>
</dbReference>
<sequence>MGKIVVISGSPTATSRLHGVIELAINSFKQAGQEVEWIKVRDLPAEDLLHAKFDSEAIVEAVAKVADADGVFVATPVYKASYTGVLKAFLDLLPQKGLVHKVVLPLAVGGTISHLLAIDYALKPVLSVLGAQNILQGVYVLDKEVTWGEQGEAILEELVAARLEESLAVFVQEVKWHTERYVRQSV</sequence>